<protein>
    <recommendedName>
        <fullName evidence="3">SPOR domain-containing protein</fullName>
    </recommendedName>
</protein>
<accession>A0AAW7XHF3</accession>
<dbReference type="RefSeq" id="WP_303549132.1">
    <property type="nucleotide sequence ID" value="NZ_JAUOPG010000003.1"/>
</dbReference>
<dbReference type="Proteomes" id="UP001169862">
    <property type="component" value="Unassembled WGS sequence"/>
</dbReference>
<dbReference type="EMBL" id="JAUOPG010000003">
    <property type="protein sequence ID" value="MDO6453027.1"/>
    <property type="molecule type" value="Genomic_DNA"/>
</dbReference>
<dbReference type="AlphaFoldDB" id="A0AAW7XHF3"/>
<comment type="caution">
    <text evidence="1">The sequence shown here is derived from an EMBL/GenBank/DDBJ whole genome shotgun (WGS) entry which is preliminary data.</text>
</comment>
<evidence type="ECO:0000313" key="1">
    <source>
        <dbReference type="EMBL" id="MDO6453027.1"/>
    </source>
</evidence>
<organism evidence="1 2">
    <name type="scientific">Neptunomonas phycophila</name>
    <dbReference type="NCBI Taxonomy" id="1572645"/>
    <lineage>
        <taxon>Bacteria</taxon>
        <taxon>Pseudomonadati</taxon>
        <taxon>Pseudomonadota</taxon>
        <taxon>Gammaproteobacteria</taxon>
        <taxon>Oceanospirillales</taxon>
        <taxon>Oceanospirillaceae</taxon>
        <taxon>Neptunomonas</taxon>
    </lineage>
</organism>
<evidence type="ECO:0008006" key="3">
    <source>
        <dbReference type="Google" id="ProtNLM"/>
    </source>
</evidence>
<sequence>MKWWVIFLLLANAVVLFAFSMLESPSGQTQTPSNDIHTIRLVNELNVPLGQDPISVQKQNNQAGVCFDYEIPANEDDIAQVSDFLVEQGLEPVINTQLDEHVKISVFISESGKFDRKMINKINEILLDSKPDVKIAKKVCKGLASIKPDH</sequence>
<evidence type="ECO:0000313" key="2">
    <source>
        <dbReference type="Proteomes" id="UP001169862"/>
    </source>
</evidence>
<name>A0AAW7XHF3_9GAMM</name>
<proteinExistence type="predicted"/>
<gene>
    <name evidence="1" type="ORF">Q4490_05580</name>
</gene>
<reference evidence="1" key="1">
    <citation type="submission" date="2023-07" db="EMBL/GenBank/DDBJ databases">
        <title>Genome content predicts the carbon catabolic preferences of heterotrophic bacteria.</title>
        <authorList>
            <person name="Gralka M."/>
        </authorList>
    </citation>
    <scope>NUCLEOTIDE SEQUENCE</scope>
    <source>
        <strain evidence="1">I2M16</strain>
    </source>
</reference>